<evidence type="ECO:0000313" key="1">
    <source>
        <dbReference type="EMBL" id="CAG7720464.1"/>
    </source>
</evidence>
<protein>
    <submittedName>
        <fullName evidence="1">Uncharacterized protein</fullName>
    </submittedName>
</protein>
<proteinExistence type="predicted"/>
<name>A0A8J2JS55_9HEXA</name>
<gene>
    <name evidence="1" type="ORF">AFUS01_LOCUS9740</name>
</gene>
<organism evidence="1 2">
    <name type="scientific">Allacma fusca</name>
    <dbReference type="NCBI Taxonomy" id="39272"/>
    <lineage>
        <taxon>Eukaryota</taxon>
        <taxon>Metazoa</taxon>
        <taxon>Ecdysozoa</taxon>
        <taxon>Arthropoda</taxon>
        <taxon>Hexapoda</taxon>
        <taxon>Collembola</taxon>
        <taxon>Symphypleona</taxon>
        <taxon>Sminthuridae</taxon>
        <taxon>Allacma</taxon>
    </lineage>
</organism>
<dbReference type="EMBL" id="CAJVCH010070876">
    <property type="protein sequence ID" value="CAG7720464.1"/>
    <property type="molecule type" value="Genomic_DNA"/>
</dbReference>
<reference evidence="1" key="1">
    <citation type="submission" date="2021-06" db="EMBL/GenBank/DDBJ databases">
        <authorList>
            <person name="Hodson N. C."/>
            <person name="Mongue J. A."/>
            <person name="Jaron S. K."/>
        </authorList>
    </citation>
    <scope>NUCLEOTIDE SEQUENCE</scope>
</reference>
<comment type="caution">
    <text evidence="1">The sequence shown here is derived from an EMBL/GenBank/DDBJ whole genome shotgun (WGS) entry which is preliminary data.</text>
</comment>
<sequence>MQTAALNSDRVLGFSRIPEEGLGFLVLINLSNDDVTASSTVFRGVPNTGIVKIRSVNFKNRGAIVGGSIDTRSVILGPRDSLVVEFTPVR</sequence>
<evidence type="ECO:0000313" key="2">
    <source>
        <dbReference type="Proteomes" id="UP000708208"/>
    </source>
</evidence>
<dbReference type="Proteomes" id="UP000708208">
    <property type="component" value="Unassembled WGS sequence"/>
</dbReference>
<dbReference type="AlphaFoldDB" id="A0A8J2JS55"/>
<accession>A0A8J2JS55</accession>
<keyword evidence="2" id="KW-1185">Reference proteome</keyword>